<dbReference type="CDD" id="cd03789">
    <property type="entry name" value="GT9_LPS_heptosyltransferase"/>
    <property type="match status" value="1"/>
</dbReference>
<gene>
    <name evidence="3" type="ORF">MNBD_NITROSPINAE04-1508</name>
</gene>
<evidence type="ECO:0000313" key="3">
    <source>
        <dbReference type="EMBL" id="VAX16155.1"/>
    </source>
</evidence>
<name>A0A3B1CBV6_9ZZZZ</name>
<protein>
    <recommendedName>
        <fullName evidence="4">ADP-heptose--lipooligosaccharide heptosyltransferase II</fullName>
    </recommendedName>
</protein>
<dbReference type="GO" id="GO:0009244">
    <property type="term" value="P:lipopolysaccharide core region biosynthetic process"/>
    <property type="evidence" value="ECO:0007669"/>
    <property type="project" value="TreeGrafter"/>
</dbReference>
<accession>A0A3B1CBV6</accession>
<evidence type="ECO:0008006" key="4">
    <source>
        <dbReference type="Google" id="ProtNLM"/>
    </source>
</evidence>
<dbReference type="Pfam" id="PF01075">
    <property type="entry name" value="Glyco_transf_9"/>
    <property type="match status" value="1"/>
</dbReference>
<dbReference type="GO" id="GO:0005829">
    <property type="term" value="C:cytosol"/>
    <property type="evidence" value="ECO:0007669"/>
    <property type="project" value="TreeGrafter"/>
</dbReference>
<dbReference type="InterPro" id="IPR002201">
    <property type="entry name" value="Glyco_trans_9"/>
</dbReference>
<dbReference type="InterPro" id="IPR051199">
    <property type="entry name" value="LPS_LOS_Heptosyltrfase"/>
</dbReference>
<dbReference type="AlphaFoldDB" id="A0A3B1CBV6"/>
<dbReference type="EMBL" id="UOGA01000058">
    <property type="protein sequence ID" value="VAX16155.1"/>
    <property type="molecule type" value="Genomic_DNA"/>
</dbReference>
<keyword evidence="1" id="KW-0328">Glycosyltransferase</keyword>
<reference evidence="3" key="1">
    <citation type="submission" date="2018-06" db="EMBL/GenBank/DDBJ databases">
        <authorList>
            <person name="Zhirakovskaya E."/>
        </authorList>
    </citation>
    <scope>NUCLEOTIDE SEQUENCE</scope>
</reference>
<feature type="non-terminal residue" evidence="3">
    <location>
        <position position="490"/>
    </location>
</feature>
<keyword evidence="2" id="KW-0808">Transferase</keyword>
<evidence type="ECO:0000256" key="1">
    <source>
        <dbReference type="ARBA" id="ARBA00022676"/>
    </source>
</evidence>
<dbReference type="PANTHER" id="PTHR30160:SF7">
    <property type="entry name" value="ADP-HEPTOSE--LPS HEPTOSYLTRANSFERASE 2"/>
    <property type="match status" value="1"/>
</dbReference>
<proteinExistence type="predicted"/>
<dbReference type="SUPFAM" id="SSF53756">
    <property type="entry name" value="UDP-Glycosyltransferase/glycogen phosphorylase"/>
    <property type="match status" value="1"/>
</dbReference>
<dbReference type="PANTHER" id="PTHR30160">
    <property type="entry name" value="TETRAACYLDISACCHARIDE 4'-KINASE-RELATED"/>
    <property type="match status" value="1"/>
</dbReference>
<dbReference type="Gene3D" id="3.40.50.2000">
    <property type="entry name" value="Glycogen Phosphorylase B"/>
    <property type="match status" value="2"/>
</dbReference>
<dbReference type="GO" id="GO:0008713">
    <property type="term" value="F:ADP-heptose-lipopolysaccharide heptosyltransferase activity"/>
    <property type="evidence" value="ECO:0007669"/>
    <property type="project" value="TreeGrafter"/>
</dbReference>
<sequence>MGTKILVLNHTRMGDLIQTTPLIKELKAMEPDCEITMLANAKFSGILNFAEGIDEVIPIDFVHFRESVGAEPDVLMVYEYFDSLADDLRSRRFEKIVNLSHSKFSAMLSLLIGAKDIRGFLSTPRGERLIRDPWLLYFSTFLGFRKFNRFNIVDLYMRGAGINSYSGARLSLRPDKEAIKEKMAELGVSDGDVLIGLQAGASRRDRRWSPESFAKVADRLSSSRGAKIVLFGSASEKELGDEVETAMETPAINLIGKTSLSELAAWVDRVDLLVTNDTGTMHIAAAVETQIVALFFVHARAEETGPYCEGAYILQADIECAPCSHRTACDHYSCLTYIDPEDVIAVCEAILDNGTVISDDPGLFKRTRVLKSGFHEDGGIEFVPMSRKPLDKHELFAYLYRPIFNEAASRWSDPDGMSRSGELVDKAISKIADRFLIPQAKDLKVWLTRAEAGCQTLIQLGQKGAEIASMVALSSASQDSKGLSEIAQEL</sequence>
<organism evidence="3">
    <name type="scientific">hydrothermal vent metagenome</name>
    <dbReference type="NCBI Taxonomy" id="652676"/>
    <lineage>
        <taxon>unclassified sequences</taxon>
        <taxon>metagenomes</taxon>
        <taxon>ecological metagenomes</taxon>
    </lineage>
</organism>
<evidence type="ECO:0000256" key="2">
    <source>
        <dbReference type="ARBA" id="ARBA00022679"/>
    </source>
</evidence>